<sequence length="57" mass="6336">MIAVVCSESKSAVIEKLNDDRTQLRQAIDVVRNALFTGKSCNLPKETLDKLVKLGYI</sequence>
<accession>A0A8S5NZY8</accession>
<name>A0A8S5NZY8_9CAUD</name>
<reference evidence="1" key="1">
    <citation type="journal article" date="2021" name="Proc. Natl. Acad. Sci. U.S.A.">
        <title>A Catalog of Tens of Thousands of Viruses from Human Metagenomes Reveals Hidden Associations with Chronic Diseases.</title>
        <authorList>
            <person name="Tisza M.J."/>
            <person name="Buck C.B."/>
        </authorList>
    </citation>
    <scope>NUCLEOTIDE SEQUENCE</scope>
    <source>
        <strain evidence="1">CtLnO19</strain>
    </source>
</reference>
<organism evidence="1">
    <name type="scientific">Myoviridae sp. ctLnO19</name>
    <dbReference type="NCBI Taxonomy" id="2825085"/>
    <lineage>
        <taxon>Viruses</taxon>
        <taxon>Duplodnaviria</taxon>
        <taxon>Heunggongvirae</taxon>
        <taxon>Uroviricota</taxon>
        <taxon>Caudoviricetes</taxon>
    </lineage>
</organism>
<evidence type="ECO:0000313" key="1">
    <source>
        <dbReference type="EMBL" id="DAE00274.1"/>
    </source>
</evidence>
<dbReference type="EMBL" id="BK015301">
    <property type="protein sequence ID" value="DAE00274.1"/>
    <property type="molecule type" value="Genomic_DNA"/>
</dbReference>
<protein>
    <submittedName>
        <fullName evidence="1">Uncharacterized protein</fullName>
    </submittedName>
</protein>
<proteinExistence type="predicted"/>